<dbReference type="PANTHER" id="PTHR13742">
    <property type="entry name" value="RETINOBLASTOMA-ASSOCIATED PROTEIN RB -RELATED"/>
    <property type="match status" value="1"/>
</dbReference>
<dbReference type="Proteomes" id="UP000593564">
    <property type="component" value="Unassembled WGS sequence"/>
</dbReference>
<reference evidence="2" key="1">
    <citation type="journal article" date="2020" name="Nat. Commun.">
        <title>Genome assembly of wild tea tree DASZ reveals pedigree and selection history of tea varieties.</title>
        <authorList>
            <person name="Zhang W."/>
            <person name="Zhang Y."/>
            <person name="Qiu H."/>
            <person name="Guo Y."/>
            <person name="Wan H."/>
            <person name="Zhang X."/>
            <person name="Scossa F."/>
            <person name="Alseekh S."/>
            <person name="Zhang Q."/>
            <person name="Wang P."/>
            <person name="Xu L."/>
            <person name="Schmidt M.H."/>
            <person name="Jia X."/>
            <person name="Li D."/>
            <person name="Zhu A."/>
            <person name="Guo F."/>
            <person name="Chen W."/>
            <person name="Ni D."/>
            <person name="Usadel B."/>
            <person name="Fernie A.R."/>
            <person name="Wen W."/>
        </authorList>
    </citation>
    <scope>NUCLEOTIDE SEQUENCE [LARGE SCALE GENOMIC DNA]</scope>
    <source>
        <strain evidence="2">cv. G240</strain>
    </source>
</reference>
<keyword evidence="2" id="KW-1185">Reference proteome</keyword>
<dbReference type="GO" id="GO:0006357">
    <property type="term" value="P:regulation of transcription by RNA polymerase II"/>
    <property type="evidence" value="ECO:0007669"/>
    <property type="project" value="InterPro"/>
</dbReference>
<organism evidence="1 2">
    <name type="scientific">Camellia sinensis</name>
    <name type="common">Tea plant</name>
    <name type="synonym">Thea sinensis</name>
    <dbReference type="NCBI Taxonomy" id="4442"/>
    <lineage>
        <taxon>Eukaryota</taxon>
        <taxon>Viridiplantae</taxon>
        <taxon>Streptophyta</taxon>
        <taxon>Embryophyta</taxon>
        <taxon>Tracheophyta</taxon>
        <taxon>Spermatophyta</taxon>
        <taxon>Magnoliopsida</taxon>
        <taxon>eudicotyledons</taxon>
        <taxon>Gunneridae</taxon>
        <taxon>Pentapetalae</taxon>
        <taxon>asterids</taxon>
        <taxon>Ericales</taxon>
        <taxon>Theaceae</taxon>
        <taxon>Camellia</taxon>
    </lineage>
</organism>
<dbReference type="GO" id="GO:0005667">
    <property type="term" value="C:transcription regulator complex"/>
    <property type="evidence" value="ECO:0007669"/>
    <property type="project" value="TreeGrafter"/>
</dbReference>
<dbReference type="AlphaFoldDB" id="A0A7J7GM56"/>
<proteinExistence type="predicted"/>
<name>A0A7J7GM56_CAMSI</name>
<gene>
    <name evidence="1" type="ORF">HYC85_021693</name>
</gene>
<evidence type="ECO:0000313" key="2">
    <source>
        <dbReference type="Proteomes" id="UP000593564"/>
    </source>
</evidence>
<evidence type="ECO:0000313" key="1">
    <source>
        <dbReference type="EMBL" id="KAF5940526.1"/>
    </source>
</evidence>
<sequence length="127" mass="13622">MLENDYADATCNKGELDERVFVKEEDSLLCSGSLSGGAMNISGAKRKIDSIASPARTIISPLAPYCSPSASHAKAIPCGSNSKVKANPVTTAMTTAKWLRTIISPLPPKPLPELERFLSSCDMRCDY</sequence>
<dbReference type="PANTHER" id="PTHR13742:SF17">
    <property type="entry name" value="RE32990P-RELATED"/>
    <property type="match status" value="1"/>
</dbReference>
<dbReference type="GO" id="GO:0000977">
    <property type="term" value="F:RNA polymerase II transcription regulatory region sequence-specific DNA binding"/>
    <property type="evidence" value="ECO:0007669"/>
    <property type="project" value="TreeGrafter"/>
</dbReference>
<accession>A0A7J7GM56</accession>
<dbReference type="GO" id="GO:0030154">
    <property type="term" value="P:cell differentiation"/>
    <property type="evidence" value="ECO:0007669"/>
    <property type="project" value="TreeGrafter"/>
</dbReference>
<protein>
    <submittedName>
        <fullName evidence="1">Uncharacterized protein</fullName>
    </submittedName>
</protein>
<reference evidence="1 2" key="2">
    <citation type="submission" date="2020-07" db="EMBL/GenBank/DDBJ databases">
        <title>Genome assembly of wild tea tree DASZ reveals pedigree and selection history of tea varieties.</title>
        <authorList>
            <person name="Zhang W."/>
        </authorList>
    </citation>
    <scope>NUCLEOTIDE SEQUENCE [LARGE SCALE GENOMIC DNA]</scope>
    <source>
        <strain evidence="2">cv. G240</strain>
        <tissue evidence="1">Leaf</tissue>
    </source>
</reference>
<dbReference type="InterPro" id="IPR028309">
    <property type="entry name" value="RB_fam"/>
</dbReference>
<dbReference type="EMBL" id="JACBKZ010000010">
    <property type="protein sequence ID" value="KAF5940526.1"/>
    <property type="molecule type" value="Genomic_DNA"/>
</dbReference>
<dbReference type="GO" id="GO:2000134">
    <property type="term" value="P:negative regulation of G1/S transition of mitotic cell cycle"/>
    <property type="evidence" value="ECO:0007669"/>
    <property type="project" value="TreeGrafter"/>
</dbReference>
<comment type="caution">
    <text evidence="1">The sequence shown here is derived from an EMBL/GenBank/DDBJ whole genome shotgun (WGS) entry which is preliminary data.</text>
</comment>
<dbReference type="GO" id="GO:0000785">
    <property type="term" value="C:chromatin"/>
    <property type="evidence" value="ECO:0007669"/>
    <property type="project" value="TreeGrafter"/>
</dbReference>